<dbReference type="AlphaFoldDB" id="A0AAW3ERP0"/>
<evidence type="ECO:0000313" key="2">
    <source>
        <dbReference type="EMBL" id="KGC10406.1"/>
    </source>
</evidence>
<evidence type="ECO:0000313" key="1">
    <source>
        <dbReference type="EMBL" id="KGC09310.1"/>
    </source>
</evidence>
<dbReference type="RefSeq" id="WP_036051804.1">
    <property type="nucleotide sequence ID" value="NZ_CADEVY010000006.1"/>
</dbReference>
<proteinExistence type="predicted"/>
<evidence type="ECO:0000313" key="3">
    <source>
        <dbReference type="Proteomes" id="UP000029590"/>
    </source>
</evidence>
<dbReference type="EMBL" id="JPGG01000018">
    <property type="protein sequence ID" value="KGC09310.1"/>
    <property type="molecule type" value="Genomic_DNA"/>
</dbReference>
<dbReference type="Proteomes" id="UP000029590">
    <property type="component" value="Unassembled WGS sequence"/>
</dbReference>
<protein>
    <recommendedName>
        <fullName evidence="4">MarR family transcriptional regulator</fullName>
    </recommendedName>
</protein>
<organism evidence="2 3">
    <name type="scientific">Burkholderia gladioli</name>
    <name type="common">Pseudomonas marginata</name>
    <name type="synonym">Phytomonas marginata</name>
    <dbReference type="NCBI Taxonomy" id="28095"/>
    <lineage>
        <taxon>Bacteria</taxon>
        <taxon>Pseudomonadati</taxon>
        <taxon>Pseudomonadota</taxon>
        <taxon>Betaproteobacteria</taxon>
        <taxon>Burkholderiales</taxon>
        <taxon>Burkholderiaceae</taxon>
        <taxon>Burkholderia</taxon>
    </lineage>
</organism>
<evidence type="ECO:0008006" key="4">
    <source>
        <dbReference type="Google" id="ProtNLM"/>
    </source>
</evidence>
<accession>A0AAW3ERP0</accession>
<sequence length="138" mass="15075">MASTESILKLIVDRPGLTAAEIADELETAATDVQSRLGKYITSEHVKREKKKLENRDVWIYFPSQSLVNEGGGLNPDAMKRAPRTPAAAPGDFTFGFFSDGALSIAKGSKEIRLTHDEAERLIKFLDAINIDRITAGA</sequence>
<name>A0AAW3ERP0_BURGA</name>
<reference evidence="2 3" key="1">
    <citation type="submission" date="2014-04" db="EMBL/GenBank/DDBJ databases">
        <authorList>
            <person name="Bishop-Lilly K.A."/>
            <person name="Broomall S.M."/>
            <person name="Chain P.S."/>
            <person name="Chertkov O."/>
            <person name="Coyne S.R."/>
            <person name="Daligault H.E."/>
            <person name="Davenport K.W."/>
            <person name="Erkkila T."/>
            <person name="Frey K.G."/>
            <person name="Gibbons H.S."/>
            <person name="Gu W."/>
            <person name="Jaissle J."/>
            <person name="Johnson S.L."/>
            <person name="Koroleva G.I."/>
            <person name="Ladner J.T."/>
            <person name="Lo C.-C."/>
            <person name="Minogue T.D."/>
            <person name="Munk C."/>
            <person name="Palacios G.F."/>
            <person name="Redden C.L."/>
            <person name="Rosenzweig C.N."/>
            <person name="Scholz M.B."/>
            <person name="Teshima H."/>
            <person name="Xu Y."/>
        </authorList>
    </citation>
    <scope>NUCLEOTIDE SEQUENCE [LARGE SCALE GENOMIC DNA]</scope>
    <source>
        <strain evidence="3">gladioli</strain>
        <strain evidence="2">Gladioli</strain>
    </source>
</reference>
<gene>
    <name evidence="1" type="ORF">DM48_5815</name>
    <name evidence="2" type="ORF">DM48_5867</name>
</gene>
<dbReference type="KEGG" id="bgo:BM43_3029"/>
<dbReference type="EMBL" id="JPGG01000018">
    <property type="protein sequence ID" value="KGC10406.1"/>
    <property type="molecule type" value="Genomic_DNA"/>
</dbReference>
<comment type="caution">
    <text evidence="2">The sequence shown here is derived from an EMBL/GenBank/DDBJ whole genome shotgun (WGS) entry which is preliminary data.</text>
</comment>